<dbReference type="PROSITE" id="PS50994">
    <property type="entry name" value="INTEGRASE"/>
    <property type="match status" value="1"/>
</dbReference>
<gene>
    <name evidence="2" type="ORF">UU65_C0001G0177</name>
</gene>
<dbReference type="Pfam" id="PF13565">
    <property type="entry name" value="HTH_32"/>
    <property type="match status" value="1"/>
</dbReference>
<dbReference type="InterPro" id="IPR001584">
    <property type="entry name" value="Integrase_cat-core"/>
</dbReference>
<dbReference type="InterPro" id="IPR036397">
    <property type="entry name" value="RNaseH_sf"/>
</dbReference>
<dbReference type="InterPro" id="IPR009057">
    <property type="entry name" value="Homeodomain-like_sf"/>
</dbReference>
<dbReference type="Gene3D" id="3.30.420.10">
    <property type="entry name" value="Ribonuclease H-like superfamily/Ribonuclease H"/>
    <property type="match status" value="1"/>
</dbReference>
<dbReference type="GO" id="GO:0015074">
    <property type="term" value="P:DNA integration"/>
    <property type="evidence" value="ECO:0007669"/>
    <property type="project" value="InterPro"/>
</dbReference>
<sequence length="324" mass="38565">MRYKMTQKQLTIYGARLRLAWFEKAKELGSAKAACKYYGIERSTYYYWHKRWVESGKSQKSLYDKSKKPLTNPRSYDEDIIELIIKLRQENNWGKAKIQFVLERDYGIKVSDRGINNNLHRLGLIKKKPKKKRISRNYWDYPYYPGERLQLDVKHLKREAYQYSIIDCATRIKFKYIYDNITPLNTVDFVLKARRFFLPAFVPEIIQTDNGTEFTYNHFLKIKRTHPLDELLQKLGIDHILIPPASPNINGRVERSHRTDQREVYSKLDSFSDILKLQKLNTENCVKYNIYRPHESLSNKTPLEYLKSLEGYEKANLDFSVLNV</sequence>
<dbReference type="AlphaFoldDB" id="A0A0G0WCJ5"/>
<dbReference type="Proteomes" id="UP000033869">
    <property type="component" value="Unassembled WGS sequence"/>
</dbReference>
<dbReference type="PANTHER" id="PTHR35004:SF7">
    <property type="entry name" value="INTEGRASE PROTEIN"/>
    <property type="match status" value="1"/>
</dbReference>
<dbReference type="EMBL" id="LCBL01000001">
    <property type="protein sequence ID" value="KKS09772.1"/>
    <property type="molecule type" value="Genomic_DNA"/>
</dbReference>
<organism evidence="2 3">
    <name type="scientific">candidate division CPR2 bacterium GW2011_GWC1_41_48</name>
    <dbReference type="NCBI Taxonomy" id="1618344"/>
    <lineage>
        <taxon>Bacteria</taxon>
        <taxon>Bacteria division CPR2</taxon>
    </lineage>
</organism>
<accession>A0A0G0WCJ5</accession>
<dbReference type="SUPFAM" id="SSF53098">
    <property type="entry name" value="Ribonuclease H-like"/>
    <property type="match status" value="1"/>
</dbReference>
<dbReference type="GO" id="GO:0003676">
    <property type="term" value="F:nucleic acid binding"/>
    <property type="evidence" value="ECO:0007669"/>
    <property type="project" value="InterPro"/>
</dbReference>
<dbReference type="PANTHER" id="PTHR35004">
    <property type="entry name" value="TRANSPOSASE RV3428C-RELATED"/>
    <property type="match status" value="1"/>
</dbReference>
<dbReference type="PATRIC" id="fig|1618344.3.peg.184"/>
<dbReference type="InterPro" id="IPR012337">
    <property type="entry name" value="RNaseH-like_sf"/>
</dbReference>
<evidence type="ECO:0000259" key="1">
    <source>
        <dbReference type="PROSITE" id="PS50994"/>
    </source>
</evidence>
<name>A0A0G0WCJ5_UNCC2</name>
<proteinExistence type="predicted"/>
<feature type="domain" description="Integrase catalytic" evidence="1">
    <location>
        <begin position="141"/>
        <end position="310"/>
    </location>
</feature>
<dbReference type="SUPFAM" id="SSF46689">
    <property type="entry name" value="Homeodomain-like"/>
    <property type="match status" value="1"/>
</dbReference>
<evidence type="ECO:0000313" key="3">
    <source>
        <dbReference type="Proteomes" id="UP000033869"/>
    </source>
</evidence>
<evidence type="ECO:0000313" key="2">
    <source>
        <dbReference type="EMBL" id="KKS09772.1"/>
    </source>
</evidence>
<reference evidence="2 3" key="1">
    <citation type="journal article" date="2015" name="Nature">
        <title>rRNA introns, odd ribosomes, and small enigmatic genomes across a large radiation of phyla.</title>
        <authorList>
            <person name="Brown C.T."/>
            <person name="Hug L.A."/>
            <person name="Thomas B.C."/>
            <person name="Sharon I."/>
            <person name="Castelle C.J."/>
            <person name="Singh A."/>
            <person name="Wilkins M.J."/>
            <person name="Williams K.H."/>
            <person name="Banfield J.F."/>
        </authorList>
    </citation>
    <scope>NUCLEOTIDE SEQUENCE [LARGE SCALE GENOMIC DNA]</scope>
</reference>
<dbReference type="Pfam" id="PF13683">
    <property type="entry name" value="rve_3"/>
    <property type="match status" value="1"/>
</dbReference>
<comment type="caution">
    <text evidence="2">The sequence shown here is derived from an EMBL/GenBank/DDBJ whole genome shotgun (WGS) entry which is preliminary data.</text>
</comment>
<protein>
    <submittedName>
        <fullName evidence="2">Integrase</fullName>
    </submittedName>
</protein>